<dbReference type="EMBL" id="NQVE01000203">
    <property type="protein sequence ID" value="RAL39020.1"/>
    <property type="molecule type" value="Genomic_DNA"/>
</dbReference>
<dbReference type="InterPro" id="IPR015300">
    <property type="entry name" value="DNA-bd_pseudobarrel_sf"/>
</dbReference>
<reference evidence="8 9" key="1">
    <citation type="submission" date="2018-06" db="EMBL/GenBank/DDBJ databases">
        <title>The Genome of Cuscuta australis (Dodder) Provides Insight into the Evolution of Plant Parasitism.</title>
        <authorList>
            <person name="Liu H."/>
        </authorList>
    </citation>
    <scope>NUCLEOTIDE SEQUENCE [LARGE SCALE GENOMIC DNA]</scope>
    <source>
        <strain evidence="9">cv. Yunnan</strain>
        <tissue evidence="8">Vines</tissue>
    </source>
</reference>
<keyword evidence="9" id="KW-1185">Reference proteome</keyword>
<organism evidence="8 9">
    <name type="scientific">Cuscuta australis</name>
    <dbReference type="NCBI Taxonomy" id="267555"/>
    <lineage>
        <taxon>Eukaryota</taxon>
        <taxon>Viridiplantae</taxon>
        <taxon>Streptophyta</taxon>
        <taxon>Embryophyta</taxon>
        <taxon>Tracheophyta</taxon>
        <taxon>Spermatophyta</taxon>
        <taxon>Magnoliopsida</taxon>
        <taxon>eudicotyledons</taxon>
        <taxon>Gunneridae</taxon>
        <taxon>Pentapetalae</taxon>
        <taxon>asterids</taxon>
        <taxon>lamiids</taxon>
        <taxon>Solanales</taxon>
        <taxon>Convolvulaceae</taxon>
        <taxon>Cuscuteae</taxon>
        <taxon>Cuscuta</taxon>
        <taxon>Cuscuta subgen. Grammica</taxon>
        <taxon>Cuscuta sect. Cleistogrammica</taxon>
    </lineage>
</organism>
<dbReference type="Gene3D" id="2.40.330.10">
    <property type="entry name" value="DNA-binding pseudobarrel domain"/>
    <property type="match status" value="2"/>
</dbReference>
<evidence type="ECO:0000256" key="2">
    <source>
        <dbReference type="ARBA" id="ARBA00023015"/>
    </source>
</evidence>
<name>A0A328D1W7_9ASTE</name>
<dbReference type="AlphaFoldDB" id="A0A328D1W7"/>
<protein>
    <recommendedName>
        <fullName evidence="7">TF-B3 domain-containing protein</fullName>
    </recommendedName>
</protein>
<evidence type="ECO:0000256" key="1">
    <source>
        <dbReference type="ARBA" id="ARBA00004123"/>
    </source>
</evidence>
<dbReference type="PROSITE" id="PS50863">
    <property type="entry name" value="B3"/>
    <property type="match status" value="2"/>
</dbReference>
<accession>A0A328D1W7</accession>
<dbReference type="Proteomes" id="UP000249390">
    <property type="component" value="Unassembled WGS sequence"/>
</dbReference>
<comment type="subcellular location">
    <subcellularLocation>
        <location evidence="1">Nucleus</location>
    </subcellularLocation>
</comment>
<evidence type="ECO:0000313" key="8">
    <source>
        <dbReference type="EMBL" id="RAL39020.1"/>
    </source>
</evidence>
<evidence type="ECO:0000313" key="9">
    <source>
        <dbReference type="Proteomes" id="UP000249390"/>
    </source>
</evidence>
<dbReference type="SUPFAM" id="SSF101936">
    <property type="entry name" value="DNA-binding pseudobarrel domain"/>
    <property type="match status" value="2"/>
</dbReference>
<dbReference type="GO" id="GO:0003677">
    <property type="term" value="F:DNA binding"/>
    <property type="evidence" value="ECO:0007669"/>
    <property type="project" value="UniProtKB-KW"/>
</dbReference>
<feature type="compositionally biased region" description="Basic and acidic residues" evidence="6">
    <location>
        <begin position="444"/>
        <end position="456"/>
    </location>
</feature>
<sequence length="621" mass="69676">MGACAECQQNCAFLHCQHYPGPAVTSFFKIMISDEFMHTLYLPPQFAKATSHLADQEIYLEDSVGIKSKAKVSKWENTLAIQQEWHQFSLSHNIERGDFLVFHYFTRPVDHFVVHIYGRSGCLKNDFDTTPIERSNKRARTANMSLRPEYESNNSNNDKAFIPCTLGGETQGIKVNAANKESPATLGNNDYQPLASRCAPNPIIDEGHNKRKESCLRSVDEEVRNDPPSSFTMSKNELCCKSPSDENLKSQENELMGVQGAIPSRLEMPTGKLLDRNFIFIGETESVEDVQGKENSVKNKAVTESFMPHVMKKGLCTSSVQHISQFGGAFGNGEKGNLIQKEPTEMVTEVNIGRTTTSRNNSYQLACAPIIDQAHNKGKESCPPSMDVEEPYQMSKNGKLKSQENEGVQLGPKGALPSRFELPTSKLLERKIIFLDERESMEHVQGKDNSVKDKPISESPMPRVIKMGPCTSSIQMPITQFGGAFGNGEKAKLIKKEPAEMVTEEENLMNMTNMDFESVKSEPVDAASADLCLVLVDGAEFVELPESWPWRDRQQDKGILFLTDPTKRVWPVLLHRKQHIVVLSTGWKEFSAANMLKPGDECVFRALKRREYIVDIRRKGE</sequence>
<dbReference type="GO" id="GO:0005634">
    <property type="term" value="C:nucleus"/>
    <property type="evidence" value="ECO:0007669"/>
    <property type="project" value="UniProtKB-SubCell"/>
</dbReference>
<feature type="domain" description="TF-B3" evidence="7">
    <location>
        <begin position="560"/>
        <end position="620"/>
    </location>
</feature>
<feature type="domain" description="TF-B3" evidence="7">
    <location>
        <begin position="25"/>
        <end position="120"/>
    </location>
</feature>
<dbReference type="InterPro" id="IPR050655">
    <property type="entry name" value="Plant_B3_domain"/>
</dbReference>
<feature type="region of interest" description="Disordered" evidence="6">
    <location>
        <begin position="444"/>
        <end position="464"/>
    </location>
</feature>
<dbReference type="InterPro" id="IPR003340">
    <property type="entry name" value="B3_DNA-bd"/>
</dbReference>
<dbReference type="SMART" id="SM01019">
    <property type="entry name" value="B3"/>
    <property type="match status" value="2"/>
</dbReference>
<proteinExistence type="predicted"/>
<evidence type="ECO:0000256" key="4">
    <source>
        <dbReference type="ARBA" id="ARBA00023163"/>
    </source>
</evidence>
<keyword evidence="4" id="KW-0804">Transcription</keyword>
<comment type="caution">
    <text evidence="8">The sequence shown here is derived from an EMBL/GenBank/DDBJ whole genome shotgun (WGS) entry which is preliminary data.</text>
</comment>
<dbReference type="PANTHER" id="PTHR31920">
    <property type="entry name" value="B3 DOMAIN-CONTAINING"/>
    <property type="match status" value="1"/>
</dbReference>
<dbReference type="CDD" id="cd10017">
    <property type="entry name" value="B3_DNA"/>
    <property type="match status" value="2"/>
</dbReference>
<evidence type="ECO:0000256" key="5">
    <source>
        <dbReference type="ARBA" id="ARBA00023242"/>
    </source>
</evidence>
<dbReference type="Pfam" id="PF02362">
    <property type="entry name" value="B3"/>
    <property type="match status" value="2"/>
</dbReference>
<gene>
    <name evidence="8" type="ORF">DM860_011506</name>
</gene>
<keyword evidence="5" id="KW-0539">Nucleus</keyword>
<keyword evidence="2" id="KW-0805">Transcription regulation</keyword>
<evidence type="ECO:0000256" key="6">
    <source>
        <dbReference type="SAM" id="MobiDB-lite"/>
    </source>
</evidence>
<evidence type="ECO:0000259" key="7">
    <source>
        <dbReference type="PROSITE" id="PS50863"/>
    </source>
</evidence>
<dbReference type="PANTHER" id="PTHR31920:SF112">
    <property type="entry name" value="TF-B3 DOMAIN-CONTAINING PROTEIN"/>
    <property type="match status" value="1"/>
</dbReference>
<keyword evidence="3" id="KW-0238">DNA-binding</keyword>
<evidence type="ECO:0000256" key="3">
    <source>
        <dbReference type="ARBA" id="ARBA00023125"/>
    </source>
</evidence>